<accession>A0AAW0FWV1</accession>
<comment type="caution">
    <text evidence="1">The sequence shown here is derived from an EMBL/GenBank/DDBJ whole genome shotgun (WGS) entry which is preliminary data.</text>
</comment>
<dbReference type="EMBL" id="JASBNA010000031">
    <property type="protein sequence ID" value="KAK7683375.1"/>
    <property type="molecule type" value="Genomic_DNA"/>
</dbReference>
<dbReference type="Proteomes" id="UP001385951">
    <property type="component" value="Unassembled WGS sequence"/>
</dbReference>
<reference evidence="1 2" key="1">
    <citation type="submission" date="2022-09" db="EMBL/GenBank/DDBJ databases">
        <authorList>
            <person name="Palmer J.M."/>
        </authorList>
    </citation>
    <scope>NUCLEOTIDE SEQUENCE [LARGE SCALE GENOMIC DNA]</scope>
    <source>
        <strain evidence="1 2">DSM 7382</strain>
    </source>
</reference>
<dbReference type="AlphaFoldDB" id="A0AAW0FWV1"/>
<keyword evidence="2" id="KW-1185">Reference proteome</keyword>
<sequence length="287" mass="31811">MDNILLSYLTDPLFAGSPSLSDRMEWVTVGNKRILAQIPTPTDKTLVPAKIGILAEFSRDNFSIAADMNWVGMDDPLHLCFGTGQLSRASDTLAAISWPGILDGLHRLQAKLPAEVLANTHGPIVDGKVNISHQYFMEIYGNDDNVGSLDVISGDLIYTSEHEDLFSLTNWPANTVDRRQSLIAMEDHFKVNPLPVFDNSGRLLHPCDYERYLKGAFVAMDIMLSHQVVANTGVGMVVAHIDRIEILRKPLRIEKSLTACRMPYDLSEANAHYNTLPGSCHGCSTRY</sequence>
<proteinExistence type="predicted"/>
<protein>
    <submittedName>
        <fullName evidence="1">Uncharacterized protein</fullName>
    </submittedName>
</protein>
<evidence type="ECO:0000313" key="2">
    <source>
        <dbReference type="Proteomes" id="UP001385951"/>
    </source>
</evidence>
<organism evidence="1 2">
    <name type="scientific">Cerrena zonata</name>
    <dbReference type="NCBI Taxonomy" id="2478898"/>
    <lineage>
        <taxon>Eukaryota</taxon>
        <taxon>Fungi</taxon>
        <taxon>Dikarya</taxon>
        <taxon>Basidiomycota</taxon>
        <taxon>Agaricomycotina</taxon>
        <taxon>Agaricomycetes</taxon>
        <taxon>Polyporales</taxon>
        <taxon>Cerrenaceae</taxon>
        <taxon>Cerrena</taxon>
    </lineage>
</organism>
<evidence type="ECO:0000313" key="1">
    <source>
        <dbReference type="EMBL" id="KAK7683375.1"/>
    </source>
</evidence>
<gene>
    <name evidence="1" type="ORF">QCA50_013637</name>
</gene>
<name>A0AAW0FWV1_9APHY</name>